<dbReference type="RefSeq" id="WP_184077290.1">
    <property type="nucleotide sequence ID" value="NZ_JACIJP010000001.1"/>
</dbReference>
<dbReference type="Proteomes" id="UP000552700">
    <property type="component" value="Unassembled WGS sequence"/>
</dbReference>
<gene>
    <name evidence="1" type="ORF">FHS92_000548</name>
</gene>
<evidence type="ECO:0000313" key="2">
    <source>
        <dbReference type="Proteomes" id="UP000552700"/>
    </source>
</evidence>
<proteinExistence type="predicted"/>
<reference evidence="1 2" key="1">
    <citation type="submission" date="2020-08" db="EMBL/GenBank/DDBJ databases">
        <title>Genomic Encyclopedia of Type Strains, Phase IV (KMG-IV): sequencing the most valuable type-strain genomes for metagenomic binning, comparative biology and taxonomic classification.</title>
        <authorList>
            <person name="Goeker M."/>
        </authorList>
    </citation>
    <scope>NUCLEOTIDE SEQUENCE [LARGE SCALE GENOMIC DNA]</scope>
    <source>
        <strain evidence="1 2">DSM 102255</strain>
    </source>
</reference>
<dbReference type="AlphaFoldDB" id="A0A841J3J9"/>
<accession>A0A841J3J9</accession>
<sequence>MTHRSSRTYKLLLSEKGVDFFLSSHCRLAHLVQDFIPYGMTLHVAMLLLRQAELSDLIADLTERECGSFAGGITHYVGTSHAVSELTNVILDRLECSGELSTAPPVRMLYILALLALRDASDQDILAAVRQVAHSDMPVTQAT</sequence>
<evidence type="ECO:0000313" key="1">
    <source>
        <dbReference type="EMBL" id="MBB6122841.1"/>
    </source>
</evidence>
<protein>
    <submittedName>
        <fullName evidence="1">Uncharacterized protein</fullName>
    </submittedName>
</protein>
<organism evidence="1 2">
    <name type="scientific">Sphingobium subterraneum</name>
    <dbReference type="NCBI Taxonomy" id="627688"/>
    <lineage>
        <taxon>Bacteria</taxon>
        <taxon>Pseudomonadati</taxon>
        <taxon>Pseudomonadota</taxon>
        <taxon>Alphaproteobacteria</taxon>
        <taxon>Sphingomonadales</taxon>
        <taxon>Sphingomonadaceae</taxon>
        <taxon>Sphingobium</taxon>
    </lineage>
</organism>
<name>A0A841J3J9_9SPHN</name>
<dbReference type="EMBL" id="JACIJP010000001">
    <property type="protein sequence ID" value="MBB6122841.1"/>
    <property type="molecule type" value="Genomic_DNA"/>
</dbReference>
<keyword evidence="2" id="KW-1185">Reference proteome</keyword>
<comment type="caution">
    <text evidence="1">The sequence shown here is derived from an EMBL/GenBank/DDBJ whole genome shotgun (WGS) entry which is preliminary data.</text>
</comment>